<evidence type="ECO:0000313" key="2">
    <source>
        <dbReference type="EMBL" id="MCT2592482.1"/>
    </source>
</evidence>
<dbReference type="SUPFAM" id="SSF52218">
    <property type="entry name" value="Flavoproteins"/>
    <property type="match status" value="1"/>
</dbReference>
<evidence type="ECO:0000313" key="3">
    <source>
        <dbReference type="Proteomes" id="UP001156389"/>
    </source>
</evidence>
<dbReference type="PANTHER" id="PTHR30546">
    <property type="entry name" value="FLAVODOXIN-RELATED PROTEIN WRBA-RELATED"/>
    <property type="match status" value="1"/>
</dbReference>
<sequence length="216" mass="22704">MSEAIDLDVREPAPVRVAVAYHSGFGHTARQAQAVAAGACEVTGTTVELLPVDRLDDAAWASLDAADAIVFGAPTYMGSPSAAFKSFAEETSAAMQDGMRWQDKIAAGFTNSGAMSGDKLNSLVDFALLAAQHGMLWVGLAQQAGWSSSTGSVEDLNRLGSWLGAMAQSDNDTSAETVPPATDLRTARELGRRVATVAGTYRRARADERLLSPVSR</sequence>
<keyword evidence="3" id="KW-1185">Reference proteome</keyword>
<feature type="domain" description="Flavodoxin-like" evidence="1">
    <location>
        <begin position="17"/>
        <end position="195"/>
    </location>
</feature>
<dbReference type="Pfam" id="PF03358">
    <property type="entry name" value="FMN_red"/>
    <property type="match status" value="1"/>
</dbReference>
<organism evidence="2 3">
    <name type="scientific">Streptomyces gossypii</name>
    <dbReference type="NCBI Taxonomy" id="2883101"/>
    <lineage>
        <taxon>Bacteria</taxon>
        <taxon>Bacillati</taxon>
        <taxon>Actinomycetota</taxon>
        <taxon>Actinomycetes</taxon>
        <taxon>Kitasatosporales</taxon>
        <taxon>Streptomycetaceae</taxon>
        <taxon>Streptomyces</taxon>
    </lineage>
</organism>
<evidence type="ECO:0000259" key="1">
    <source>
        <dbReference type="PROSITE" id="PS50902"/>
    </source>
</evidence>
<dbReference type="InterPro" id="IPR008254">
    <property type="entry name" value="Flavodoxin/NO_synth"/>
</dbReference>
<accession>A0ABT2JX60</accession>
<name>A0ABT2JX60_9ACTN</name>
<dbReference type="RefSeq" id="WP_260219806.1">
    <property type="nucleotide sequence ID" value="NZ_JAJAGO010000010.1"/>
</dbReference>
<dbReference type="InterPro" id="IPR029039">
    <property type="entry name" value="Flavoprotein-like_sf"/>
</dbReference>
<proteinExistence type="predicted"/>
<dbReference type="InterPro" id="IPR005025">
    <property type="entry name" value="FMN_Rdtase-like_dom"/>
</dbReference>
<dbReference type="Gene3D" id="3.40.50.360">
    <property type="match status" value="1"/>
</dbReference>
<dbReference type="EMBL" id="JAJAGO010000010">
    <property type="protein sequence ID" value="MCT2592482.1"/>
    <property type="molecule type" value="Genomic_DNA"/>
</dbReference>
<gene>
    <name evidence="2" type="ORF">LHJ74_21660</name>
</gene>
<dbReference type="PROSITE" id="PS50902">
    <property type="entry name" value="FLAVODOXIN_LIKE"/>
    <property type="match status" value="1"/>
</dbReference>
<protein>
    <submittedName>
        <fullName evidence="2">Flavodoxin family protein</fullName>
    </submittedName>
</protein>
<dbReference type="PANTHER" id="PTHR30546:SF23">
    <property type="entry name" value="FLAVOPROTEIN-LIKE PROTEIN YCP4-RELATED"/>
    <property type="match status" value="1"/>
</dbReference>
<dbReference type="Proteomes" id="UP001156389">
    <property type="component" value="Unassembled WGS sequence"/>
</dbReference>
<reference evidence="2 3" key="1">
    <citation type="submission" date="2021-10" db="EMBL/GenBank/DDBJ databases">
        <title>Streptomyces gossypii sp. nov., isolated from soil collected from cotton field.</title>
        <authorList>
            <person name="Ge X."/>
            <person name="Chen X."/>
            <person name="Liu W."/>
        </authorList>
    </citation>
    <scope>NUCLEOTIDE SEQUENCE [LARGE SCALE GENOMIC DNA]</scope>
    <source>
        <strain evidence="2 3">N2-109</strain>
    </source>
</reference>
<comment type="caution">
    <text evidence="2">The sequence shown here is derived from an EMBL/GenBank/DDBJ whole genome shotgun (WGS) entry which is preliminary data.</text>
</comment>